<keyword evidence="2" id="KW-1185">Reference proteome</keyword>
<organism evidence="1 2">
    <name type="scientific">Alteraurantiacibacter palmitatis</name>
    <dbReference type="NCBI Taxonomy" id="2054628"/>
    <lineage>
        <taxon>Bacteria</taxon>
        <taxon>Pseudomonadati</taxon>
        <taxon>Pseudomonadota</taxon>
        <taxon>Alphaproteobacteria</taxon>
        <taxon>Sphingomonadales</taxon>
        <taxon>Erythrobacteraceae</taxon>
        <taxon>Alteraurantiacibacter</taxon>
    </lineage>
</organism>
<dbReference type="SUPFAM" id="SSF53335">
    <property type="entry name" value="S-adenosyl-L-methionine-dependent methyltransferases"/>
    <property type="match status" value="1"/>
</dbReference>
<evidence type="ECO:0000313" key="1">
    <source>
        <dbReference type="EMBL" id="MFC3098743.1"/>
    </source>
</evidence>
<protein>
    <submittedName>
        <fullName evidence="1">Class I SAM-dependent methyltransferase</fullName>
        <ecNumber evidence="1">2.1.1.-</ecNumber>
    </submittedName>
</protein>
<dbReference type="EMBL" id="JBHRST010000020">
    <property type="protein sequence ID" value="MFC3098743.1"/>
    <property type="molecule type" value="Genomic_DNA"/>
</dbReference>
<sequence>MTSRERTGLLPLPGSSQKQPLSERALVWAWGAIQWPWLARSLWGGRKAEKRLLLGRLGLAHDALPNLGSWKADTTFLLRLVDVIEATRPRVVVELGCGATSLVIGRALQLHGGGQLIGFDQHAAFIEATSQWLAGHGVNAQLWPAPIVPQDSQWASRWYQLPVLPDEIDLLVIDGPPWVINPFVRGHAEVLFDRISPGGLVLLDDAARPGERVVATRWKKRWPDFRFTYLGGGKGTLVGQRGIYS</sequence>
<proteinExistence type="predicted"/>
<dbReference type="GO" id="GO:0008168">
    <property type="term" value="F:methyltransferase activity"/>
    <property type="evidence" value="ECO:0007669"/>
    <property type="project" value="UniProtKB-KW"/>
</dbReference>
<dbReference type="Proteomes" id="UP001595456">
    <property type="component" value="Unassembled WGS sequence"/>
</dbReference>
<dbReference type="RefSeq" id="WP_336926470.1">
    <property type="nucleotide sequence ID" value="NZ_JBANRO010000007.1"/>
</dbReference>
<gene>
    <name evidence="1" type="ORF">ACFODU_13180</name>
</gene>
<comment type="caution">
    <text evidence="1">The sequence shown here is derived from an EMBL/GenBank/DDBJ whole genome shotgun (WGS) entry which is preliminary data.</text>
</comment>
<dbReference type="EC" id="2.1.1.-" evidence="1"/>
<dbReference type="InterPro" id="IPR029063">
    <property type="entry name" value="SAM-dependent_MTases_sf"/>
</dbReference>
<dbReference type="Pfam" id="PF13578">
    <property type="entry name" value="Methyltransf_24"/>
    <property type="match status" value="1"/>
</dbReference>
<keyword evidence="1" id="KW-0808">Transferase</keyword>
<dbReference type="GO" id="GO:0032259">
    <property type="term" value="P:methylation"/>
    <property type="evidence" value="ECO:0007669"/>
    <property type="project" value="UniProtKB-KW"/>
</dbReference>
<keyword evidence="1" id="KW-0489">Methyltransferase</keyword>
<accession>A0ABV7EA48</accession>
<reference evidence="2" key="1">
    <citation type="journal article" date="2019" name="Int. J. Syst. Evol. Microbiol.">
        <title>The Global Catalogue of Microorganisms (GCM) 10K type strain sequencing project: providing services to taxonomists for standard genome sequencing and annotation.</title>
        <authorList>
            <consortium name="The Broad Institute Genomics Platform"/>
            <consortium name="The Broad Institute Genome Sequencing Center for Infectious Disease"/>
            <person name="Wu L."/>
            <person name="Ma J."/>
        </authorList>
    </citation>
    <scope>NUCLEOTIDE SEQUENCE [LARGE SCALE GENOMIC DNA]</scope>
    <source>
        <strain evidence="2">KCTC 52607</strain>
    </source>
</reference>
<dbReference type="CDD" id="cd02440">
    <property type="entry name" value="AdoMet_MTases"/>
    <property type="match status" value="1"/>
</dbReference>
<dbReference type="Gene3D" id="3.40.50.150">
    <property type="entry name" value="Vaccinia Virus protein VP39"/>
    <property type="match status" value="1"/>
</dbReference>
<evidence type="ECO:0000313" key="2">
    <source>
        <dbReference type="Proteomes" id="UP001595456"/>
    </source>
</evidence>
<name>A0ABV7EA48_9SPHN</name>